<feature type="domain" description="DUF7630" evidence="3">
    <location>
        <begin position="1016"/>
        <end position="1064"/>
    </location>
</feature>
<keyword evidence="1" id="KW-0812">Transmembrane</keyword>
<dbReference type="InterPro" id="IPR056047">
    <property type="entry name" value="CRMPA-like_DUF7630"/>
</dbReference>
<feature type="transmembrane region" description="Helical" evidence="1">
    <location>
        <begin position="1102"/>
        <end position="1121"/>
    </location>
</feature>
<dbReference type="PANTHER" id="PTHR11319:SF35">
    <property type="entry name" value="OUTER MEMBRANE PROTEIN PMPC-RELATED"/>
    <property type="match status" value="1"/>
</dbReference>
<keyword evidence="1" id="KW-0472">Membrane</keyword>
<feature type="transmembrane region" description="Helical" evidence="1">
    <location>
        <begin position="1359"/>
        <end position="1383"/>
    </location>
</feature>
<feature type="transmembrane region" description="Helical" evidence="1">
    <location>
        <begin position="1068"/>
        <end position="1090"/>
    </location>
</feature>
<dbReference type="GO" id="GO:0043190">
    <property type="term" value="C:ATP-binding cassette (ABC) transporter complex"/>
    <property type="evidence" value="ECO:0007669"/>
    <property type="project" value="InterPro"/>
</dbReference>
<feature type="transmembrane region" description="Helical" evidence="1">
    <location>
        <begin position="1441"/>
        <end position="1460"/>
    </location>
</feature>
<proteinExistence type="predicted"/>
<feature type="transmembrane region" description="Helical" evidence="1">
    <location>
        <begin position="1186"/>
        <end position="1214"/>
    </location>
</feature>
<feature type="transmembrane region" description="Helical" evidence="1">
    <location>
        <begin position="1226"/>
        <end position="1245"/>
    </location>
</feature>
<name>A0A812KB88_9DINO</name>
<dbReference type="Pfam" id="PF24633">
    <property type="entry name" value="DUF7630"/>
    <property type="match status" value="1"/>
</dbReference>
<keyword evidence="1" id="KW-1133">Transmembrane helix</keyword>
<dbReference type="GO" id="GO:0022857">
    <property type="term" value="F:transmembrane transporter activity"/>
    <property type="evidence" value="ECO:0007669"/>
    <property type="project" value="InterPro"/>
</dbReference>
<dbReference type="Pfam" id="PF04069">
    <property type="entry name" value="OpuAC"/>
    <property type="match status" value="1"/>
</dbReference>
<feature type="domain" description="ABC-type glycine betaine transport system substrate-binding" evidence="2">
    <location>
        <begin position="112"/>
        <end position="218"/>
    </location>
</feature>
<evidence type="ECO:0000259" key="3">
    <source>
        <dbReference type="Pfam" id="PF24633"/>
    </source>
</evidence>
<dbReference type="SUPFAM" id="SSF53850">
    <property type="entry name" value="Periplasmic binding protein-like II"/>
    <property type="match status" value="2"/>
</dbReference>
<comment type="caution">
    <text evidence="4">The sequence shown here is derived from an EMBL/GenBank/DDBJ whole genome shotgun (WGS) entry which is preliminary data.</text>
</comment>
<dbReference type="Proteomes" id="UP000604046">
    <property type="component" value="Unassembled WGS sequence"/>
</dbReference>
<dbReference type="OrthoDB" id="10035969at2759"/>
<feature type="transmembrane region" description="Helical" evidence="1">
    <location>
        <begin position="1296"/>
        <end position="1317"/>
    </location>
</feature>
<sequence>MEGNKKRLDMANPICVGICPGTYNTSSRCWLPLNRTYAWVQDYPTQPFIGLVCRPSMVYTKAVYDQASGLHMLFEGILSLGFVALADVSVQNFEAQCFSAGEAGSVDRSSTTIRLLVQDWTSHELVSTVAAFILKEWLGYHVELVHLTESFSHDVNVHQAALESLRKGAWDVDVENWALVQTQELRDGLSKYSEPLAPIGYSGRSGLYISRSTIEKHKFADWWKFYVRPGYARSLGFSGPDQEELRSVLGADFPSCDPEQFPWCSRELEGYWVSPECTQNISSCIQVIMGPPHWDQGYFEQVAANLGLPFVFAYFGADGLHKKHVQLAEQSEDVVFYSWTSNWGDEYHKSARISLPDPLSTTVAAEYDRNPNGTNAVDYPEVLLMKVLATSLFQKAPEAYWMMRRLSVGDSELRELLSSSKLTSRQQIEESACGFVRRHLDLVQQVAPNCMTQILEGNADNAFDRATGTCTNAAAGSFHCFDTVYDNQKVDQVDHSKTVIRFGQRDWLSHDLMREITQILIAEKLGYTVRSEDIAHEPSADWAALLERNVMDVEMESWQVDIFDPLVQFYVNGNGIIQPPEQVGWSGRIGFFVMPEVVQDNPFADFYKFYEGSAAWEAGYRVSNHTELVNILDGVSFCSDDSDRFWCEGPYANQYVPKRCRMDSPCVEAILNNPSWSQGTFEQLVVNNNLSIALSYYGSRYMDLVEKLREDKTPAIFYGWVPWEKAAQFGLTNHIGRISFPDYYRGCALDVAWTPSGARRCDLAATTVYKLRRKDLADRAPEAAYVIDHLQVTQEQMALLLSMHREGGGNLTTQETACYFAKNMVEAVERALPECITNPPTNPKIGDRVWNAAVRECVRLECDRNASLIFDSSTGFSRCRVCSVENAGTVPADDQMSCKPCPAATAPDALGETCLDCPPGRYAQEAASPTCQACPEMRYNPLKRQSRCARCPRGAICFGPDGSNGTGATSFYAAASYHLIVNGDADLEIQNAFALKMLNCFDCWDKEDPLDLIGPFKCPVSAACLENNTCFRSEEGIPIMDGPLCGSCRPGFQRSTPDEPCNRCPPDWLTILVICVCMVGGIGGLCLLSWSQDASLGNLRGVYSIVLKILCNFFVQLKALGQVTDLNGVIKALSDESFSQAILTSPVAFSLGIGDVLENPSTAIFSLECLMMAGGTSPRDSQYFKVLGALLLIPIMLLTTLVLAVLSCWTWHMVRPKPLRWNHHSLTSRIVLSFSSLAVLEMYFLQPMVTSQLLSVFDCSATDAGGAMLDFRRWSYDLSVNCESDFHMQWQLATTFGLLLFSFGIPFILYLIPKLILRSKRYTLQSPEMWSVFGFLYDGFEPDFWYYESWMMLRKTYILIAANLFWFSPETRTVLLLTLVIYFRYMHLRDLPFDNRAYQGVDRLQFDSLATFTWLLLGRLFRTMLQMTDNTIDDSYSPFFYIPAACNFMILLCRAVYLVLREMIWPLQSPPTMLPNWLRSRLDHRLTFSFIPPAGLDLGDEDREEFKGVEHGSLSGLAGNVAADWGLSSAHTLPDEEREMLKTILTETVEVLLRRHEIVHKEAPQVIYLPTFLLQMERVLVASMCYAVKSRIINEEHAMNRDTWGKWISGVWSDTKSYMKEVLMGGDSSSRNIFRSHSDRPWHDEGCEHLANAQHLVKRPVSTEEIQIALYSLWPELVDPKKNCRDSDNNHLREIIHAHKGIIDMHGSVSHIFDSDMHAASIVRRRTRSVRMEGDIDINGVLAEEARLCEAMAQEELTKELLLLDEMPLPADVRVETGMDKILKASGRSSSSIFRHSKLTL</sequence>
<reference evidence="4" key="1">
    <citation type="submission" date="2021-02" db="EMBL/GenBank/DDBJ databases">
        <authorList>
            <person name="Dougan E. K."/>
            <person name="Rhodes N."/>
            <person name="Thang M."/>
            <person name="Chan C."/>
        </authorList>
    </citation>
    <scope>NUCLEOTIDE SEQUENCE</scope>
</reference>
<protein>
    <submittedName>
        <fullName evidence="4">Uncharacterized protein</fullName>
    </submittedName>
</protein>
<dbReference type="PANTHER" id="PTHR11319">
    <property type="entry name" value="G PROTEIN-COUPLED RECEPTOR-RELATED"/>
    <property type="match status" value="1"/>
</dbReference>
<evidence type="ECO:0000313" key="4">
    <source>
        <dbReference type="EMBL" id="CAE7220162.1"/>
    </source>
</evidence>
<evidence type="ECO:0000259" key="2">
    <source>
        <dbReference type="Pfam" id="PF04069"/>
    </source>
</evidence>
<keyword evidence="5" id="KW-1185">Reference proteome</keyword>
<gene>
    <name evidence="4" type="ORF">SNAT2548_LOCUS8025</name>
</gene>
<dbReference type="InterPro" id="IPR007210">
    <property type="entry name" value="ABC_Gly_betaine_transp_sub-bd"/>
</dbReference>
<accession>A0A812KB88</accession>
<evidence type="ECO:0000256" key="1">
    <source>
        <dbReference type="SAM" id="Phobius"/>
    </source>
</evidence>
<organism evidence="4 5">
    <name type="scientific">Symbiodinium natans</name>
    <dbReference type="NCBI Taxonomy" id="878477"/>
    <lineage>
        <taxon>Eukaryota</taxon>
        <taxon>Sar</taxon>
        <taxon>Alveolata</taxon>
        <taxon>Dinophyceae</taxon>
        <taxon>Suessiales</taxon>
        <taxon>Symbiodiniaceae</taxon>
        <taxon>Symbiodinium</taxon>
    </lineage>
</organism>
<feature type="transmembrane region" description="Helical" evidence="1">
    <location>
        <begin position="1404"/>
        <end position="1421"/>
    </location>
</feature>
<evidence type="ECO:0000313" key="5">
    <source>
        <dbReference type="Proteomes" id="UP000604046"/>
    </source>
</evidence>
<dbReference type="EMBL" id="CAJNDS010000577">
    <property type="protein sequence ID" value="CAE7220162.1"/>
    <property type="molecule type" value="Genomic_DNA"/>
</dbReference>